<evidence type="ECO:0000313" key="1">
    <source>
        <dbReference type="EMBL" id="CUH84542.1"/>
    </source>
</evidence>
<sequence length="88" mass="10097">MIDFLLNLFLRIFPKTYADPETCDHDWVVMACVISDVSIDVICYGCGLVGNVPDPTEDEWIANADAMENDYRWHAPDRVITHGKVWRP</sequence>
<keyword evidence="2" id="KW-1185">Reference proteome</keyword>
<dbReference type="EMBL" id="CYSF01000007">
    <property type="protein sequence ID" value="CUH84542.1"/>
    <property type="molecule type" value="Genomic_DNA"/>
</dbReference>
<dbReference type="RefSeq" id="WP_058318641.1">
    <property type="nucleotide sequence ID" value="NZ_CYSF01000007.1"/>
</dbReference>
<reference evidence="1 2" key="1">
    <citation type="submission" date="2015-09" db="EMBL/GenBank/DDBJ databases">
        <authorList>
            <consortium name="Swine Surveillance"/>
        </authorList>
    </citation>
    <scope>NUCLEOTIDE SEQUENCE [LARGE SCALE GENOMIC DNA]</scope>
    <source>
        <strain evidence="1 2">CECT 8383</strain>
    </source>
</reference>
<proteinExistence type="predicted"/>
<dbReference type="Proteomes" id="UP000051681">
    <property type="component" value="Unassembled WGS sequence"/>
</dbReference>
<protein>
    <submittedName>
        <fullName evidence="1">Uncharacterized protein</fullName>
    </submittedName>
</protein>
<dbReference type="OrthoDB" id="9894909at2"/>
<evidence type="ECO:0000313" key="2">
    <source>
        <dbReference type="Proteomes" id="UP000051681"/>
    </source>
</evidence>
<name>A0A0P1GPN3_9RHOB</name>
<dbReference type="STRING" id="340021.TM5383_01753"/>
<dbReference type="AlphaFoldDB" id="A0A0P1GPN3"/>
<gene>
    <name evidence="1" type="ORF">TM5383_01753</name>
</gene>
<organism evidence="1 2">
    <name type="scientific">Thalassovita mediterranea</name>
    <dbReference type="NCBI Taxonomy" id="340021"/>
    <lineage>
        <taxon>Bacteria</taxon>
        <taxon>Pseudomonadati</taxon>
        <taxon>Pseudomonadota</taxon>
        <taxon>Alphaproteobacteria</taxon>
        <taxon>Rhodobacterales</taxon>
        <taxon>Roseobacteraceae</taxon>
        <taxon>Thalassovita</taxon>
    </lineage>
</organism>
<accession>A0A0P1GPN3</accession>